<dbReference type="InterPro" id="IPR007525">
    <property type="entry name" value="FrhB_FdhB_C"/>
</dbReference>
<accession>A0A1M5Z7L0</accession>
<dbReference type="GO" id="GO:0051536">
    <property type="term" value="F:iron-sulfur cluster binding"/>
    <property type="evidence" value="ECO:0007669"/>
    <property type="project" value="UniProtKB-KW"/>
</dbReference>
<sequence>MNICPVNAVAFEDNPLDGKIAIVSSEKCIDCGMCYKTCPVNEWPEMQKTKICYAGWSMNNDVRKKSASGGIAAELYKYYLNKGCWIAGCEMDEQFSAKISLRNTGYSFFQNSKYVYSDMGDTFTQIERVLKEKNEVLFVGLPCQVSGLRKYLQIKGINTENLLCVDLICHGVIQAQWLKDYVRSKEKKTKKKASHIAFRDYRFGTQNFVLTLGDDEDIFFAAPVNRTDEYQIAYHRGVAYRNNCYNCFYAQENRTGDITLGDFTGVGTEREFLYEKQKISCVLVNSKKAFDVLNEMKREGYIFLDERPISEEYNREQRLHTPTPVPSERKRFLMNISRGKSFGSAIRSSMKLRMIKNEIKAVFAIRGN</sequence>
<evidence type="ECO:0000256" key="1">
    <source>
        <dbReference type="ARBA" id="ARBA00022723"/>
    </source>
</evidence>
<evidence type="ECO:0000259" key="4">
    <source>
        <dbReference type="PROSITE" id="PS51379"/>
    </source>
</evidence>
<name>A0A1M5Z7L0_BUTFI</name>
<dbReference type="SUPFAM" id="SSF54862">
    <property type="entry name" value="4Fe-4S ferredoxins"/>
    <property type="match status" value="1"/>
</dbReference>
<dbReference type="PANTHER" id="PTHR43193">
    <property type="match status" value="1"/>
</dbReference>
<evidence type="ECO:0000313" key="5">
    <source>
        <dbReference type="EMBL" id="SHI20229.1"/>
    </source>
</evidence>
<dbReference type="STRING" id="1121131.SAMN02745229_02023"/>
<feature type="domain" description="4Fe-4S ferredoxin-type" evidence="4">
    <location>
        <begin position="19"/>
        <end position="49"/>
    </location>
</feature>
<dbReference type="Proteomes" id="UP000184278">
    <property type="component" value="Unassembled WGS sequence"/>
</dbReference>
<dbReference type="EMBL" id="FQXK01000016">
    <property type="protein sequence ID" value="SHI20229.1"/>
    <property type="molecule type" value="Genomic_DNA"/>
</dbReference>
<dbReference type="Pfam" id="PF04432">
    <property type="entry name" value="FrhB_FdhB_C"/>
    <property type="match status" value="1"/>
</dbReference>
<dbReference type="Pfam" id="PF00037">
    <property type="entry name" value="Fer4"/>
    <property type="match status" value="1"/>
</dbReference>
<dbReference type="InterPro" id="IPR017900">
    <property type="entry name" value="4Fe4S_Fe_S_CS"/>
</dbReference>
<gene>
    <name evidence="5" type="ORF">SAMN02745229_02023</name>
</gene>
<reference evidence="6" key="1">
    <citation type="submission" date="2016-11" db="EMBL/GenBank/DDBJ databases">
        <authorList>
            <person name="Varghese N."/>
            <person name="Submissions S."/>
        </authorList>
    </citation>
    <scope>NUCLEOTIDE SEQUENCE [LARGE SCALE GENOMIC DNA]</scope>
    <source>
        <strain evidence="6">DSM 3071</strain>
    </source>
</reference>
<dbReference type="AlphaFoldDB" id="A0A1M5Z7L0"/>
<keyword evidence="6" id="KW-1185">Reference proteome</keyword>
<keyword evidence="1" id="KW-0479">Metal-binding</keyword>
<evidence type="ECO:0000256" key="3">
    <source>
        <dbReference type="ARBA" id="ARBA00023014"/>
    </source>
</evidence>
<dbReference type="PROSITE" id="PS51379">
    <property type="entry name" value="4FE4S_FER_2"/>
    <property type="match status" value="1"/>
</dbReference>
<evidence type="ECO:0000313" key="6">
    <source>
        <dbReference type="Proteomes" id="UP000184278"/>
    </source>
</evidence>
<organism evidence="5 6">
    <name type="scientific">Butyrivibrio fibrisolvens DSM 3071</name>
    <dbReference type="NCBI Taxonomy" id="1121131"/>
    <lineage>
        <taxon>Bacteria</taxon>
        <taxon>Bacillati</taxon>
        <taxon>Bacillota</taxon>
        <taxon>Clostridia</taxon>
        <taxon>Lachnospirales</taxon>
        <taxon>Lachnospiraceae</taxon>
        <taxon>Butyrivibrio</taxon>
    </lineage>
</organism>
<dbReference type="PROSITE" id="PS00198">
    <property type="entry name" value="4FE4S_FER_1"/>
    <property type="match status" value="1"/>
</dbReference>
<dbReference type="InterPro" id="IPR052977">
    <property type="entry name" value="Polyferredoxin-like_ET"/>
</dbReference>
<evidence type="ECO:0000256" key="2">
    <source>
        <dbReference type="ARBA" id="ARBA00023004"/>
    </source>
</evidence>
<protein>
    <submittedName>
        <fullName evidence="5">Coenzyme F420-reducing hydrogenase, beta subunit</fullName>
    </submittedName>
</protein>
<dbReference type="GO" id="GO:0046872">
    <property type="term" value="F:metal ion binding"/>
    <property type="evidence" value="ECO:0007669"/>
    <property type="project" value="UniProtKB-KW"/>
</dbReference>
<dbReference type="Gene3D" id="3.30.70.20">
    <property type="match status" value="1"/>
</dbReference>
<keyword evidence="3" id="KW-0411">Iron-sulfur</keyword>
<dbReference type="PANTHER" id="PTHR43193:SF2">
    <property type="entry name" value="POLYFERREDOXIN PROTEIN FWDF"/>
    <property type="match status" value="1"/>
</dbReference>
<proteinExistence type="predicted"/>
<keyword evidence="2" id="KW-0408">Iron</keyword>
<dbReference type="InterPro" id="IPR017896">
    <property type="entry name" value="4Fe4S_Fe-S-bd"/>
</dbReference>